<accession>A0A540W7Y9</accession>
<dbReference type="AlphaFoldDB" id="A0A540W7Y9"/>
<feature type="region of interest" description="Disordered" evidence="1">
    <location>
        <begin position="140"/>
        <end position="163"/>
    </location>
</feature>
<reference evidence="2 3" key="1">
    <citation type="submission" date="2019-06" db="EMBL/GenBank/DDBJ databases">
        <title>Description of Kitasatospora acidophila sp. nov. isolated from pine grove soil, and reclassification of Streptomyces novaecaesareae to Kitasatospora novaeceasareae comb. nov.</title>
        <authorList>
            <person name="Kim M.J."/>
        </authorList>
    </citation>
    <scope>NUCLEOTIDE SEQUENCE [LARGE SCALE GENOMIC DNA]</scope>
    <source>
        <strain evidence="2 3">MMS16-CNU292</strain>
    </source>
</reference>
<organism evidence="2 3">
    <name type="scientific">Kitasatospora acidiphila</name>
    <dbReference type="NCBI Taxonomy" id="2567942"/>
    <lineage>
        <taxon>Bacteria</taxon>
        <taxon>Bacillati</taxon>
        <taxon>Actinomycetota</taxon>
        <taxon>Actinomycetes</taxon>
        <taxon>Kitasatosporales</taxon>
        <taxon>Streptomycetaceae</taxon>
        <taxon>Kitasatospora</taxon>
    </lineage>
</organism>
<dbReference type="Proteomes" id="UP000319103">
    <property type="component" value="Unassembled WGS sequence"/>
</dbReference>
<sequence>MNTAQMLDPRTLLSEEAFSGVVATVRQNNPGMVSEIAQRITTEALAFVAACAEFPELRLKPSRVVDEGWHALILHTRLYAELCTKLGVFVHHRPEAPDVTRHDPNALKRTMRAISTAGYPVDHALWAGPADTSIPVAADCEHSPPGPEGSCTGDCSNTGPNVA</sequence>
<evidence type="ECO:0000313" key="3">
    <source>
        <dbReference type="Proteomes" id="UP000319103"/>
    </source>
</evidence>
<evidence type="ECO:0000256" key="1">
    <source>
        <dbReference type="SAM" id="MobiDB-lite"/>
    </source>
</evidence>
<feature type="compositionally biased region" description="Polar residues" evidence="1">
    <location>
        <begin position="153"/>
        <end position="163"/>
    </location>
</feature>
<evidence type="ECO:0000313" key="2">
    <source>
        <dbReference type="EMBL" id="TQF04474.1"/>
    </source>
</evidence>
<dbReference type="OrthoDB" id="5328543at2"/>
<keyword evidence="3" id="KW-1185">Reference proteome</keyword>
<comment type="caution">
    <text evidence="2">The sequence shown here is derived from an EMBL/GenBank/DDBJ whole genome shotgun (WGS) entry which is preliminary data.</text>
</comment>
<protein>
    <submittedName>
        <fullName evidence="2">Uncharacterized protein</fullName>
    </submittedName>
</protein>
<name>A0A540W7Y9_9ACTN</name>
<gene>
    <name evidence="2" type="ORF">E6W39_22400</name>
</gene>
<dbReference type="EMBL" id="VIGB01000003">
    <property type="protein sequence ID" value="TQF04474.1"/>
    <property type="molecule type" value="Genomic_DNA"/>
</dbReference>
<proteinExistence type="predicted"/>